<protein>
    <submittedName>
        <fullName evidence="1">Uncharacterized protein</fullName>
    </submittedName>
</protein>
<dbReference type="Pfam" id="PF20198">
    <property type="entry name" value="DUF6561"/>
    <property type="match status" value="1"/>
</dbReference>
<evidence type="ECO:0000313" key="2">
    <source>
        <dbReference type="Proteomes" id="UP000501900"/>
    </source>
</evidence>
<accession>A0A6G8R6L9</accession>
<name>A0A6G8R6L9_9CAUD</name>
<dbReference type="InterPro" id="IPR046691">
    <property type="entry name" value="DUF6561"/>
</dbReference>
<dbReference type="KEGG" id="vg:77946912"/>
<dbReference type="RefSeq" id="YP_010670702.1">
    <property type="nucleotide sequence ID" value="NC_070965.1"/>
</dbReference>
<keyword evidence="2" id="KW-1185">Reference proteome</keyword>
<proteinExistence type="predicted"/>
<organism evidence="1 2">
    <name type="scientific">Synechococcus phage S-H34</name>
    <dbReference type="NCBI Taxonomy" id="2718942"/>
    <lineage>
        <taxon>Viruses</taxon>
        <taxon>Duplodnaviria</taxon>
        <taxon>Heunggongvirae</taxon>
        <taxon>Uroviricota</taxon>
        <taxon>Caudoviricetes</taxon>
        <taxon>Pantevenvirales</taxon>
        <taxon>Kyanoviridae</taxon>
        <taxon>Makaravirus</taxon>
        <taxon>Makaravirus thirtyfour</taxon>
    </lineage>
</organism>
<dbReference type="Gene3D" id="2.30.30.100">
    <property type="match status" value="1"/>
</dbReference>
<reference evidence="1 2" key="1">
    <citation type="submission" date="2020-03" db="EMBL/GenBank/DDBJ databases">
        <title>The Isolation and Genome Sequence of a Novel Cyanophage S-H34 from the Huanghai Sea, China.</title>
        <authorList>
            <person name="Jiang T."/>
        </authorList>
    </citation>
    <scope>NUCLEOTIDE SEQUENCE [LARGE SCALE GENOMIC DNA]</scope>
</reference>
<dbReference type="GeneID" id="77946912"/>
<evidence type="ECO:0000313" key="1">
    <source>
        <dbReference type="EMBL" id="QIN97034.1"/>
    </source>
</evidence>
<sequence>MQLSLIVLKNDTVLVAQSDQLEYEPKCHLVNPCTISGTTKLALKRWPAHTDDEHILLRSEDLLTVCEPSEKVAAAYLKKYKLNASDFSEPLTQEPESVMLNEQAPVEGVPDFEDDYEPRYVEEF</sequence>
<dbReference type="Proteomes" id="UP000501900">
    <property type="component" value="Genome"/>
</dbReference>
<dbReference type="EMBL" id="MT162467">
    <property type="protein sequence ID" value="QIN97034.1"/>
    <property type="molecule type" value="Genomic_DNA"/>
</dbReference>